<evidence type="ECO:0000259" key="13">
    <source>
        <dbReference type="Pfam" id="PF00732"/>
    </source>
</evidence>
<evidence type="ECO:0000256" key="5">
    <source>
        <dbReference type="ARBA" id="ARBA00013125"/>
    </source>
</evidence>
<dbReference type="Pfam" id="PF00890">
    <property type="entry name" value="FAD_binding_2"/>
    <property type="match status" value="1"/>
</dbReference>
<evidence type="ECO:0000313" key="17">
    <source>
        <dbReference type="Proteomes" id="UP001497522"/>
    </source>
</evidence>
<evidence type="ECO:0000256" key="10">
    <source>
        <dbReference type="ARBA" id="ARBA00023002"/>
    </source>
</evidence>
<dbReference type="InterPro" id="IPR007867">
    <property type="entry name" value="GMC_OxRtase_C"/>
</dbReference>
<dbReference type="InterPro" id="IPR000172">
    <property type="entry name" value="GMC_OxRdtase_N"/>
</dbReference>
<sequence length="844" mass="90946">MSAGVHPLLKGGRPPHSHGFSQQQMEALAAVCDTFVPSVDLTTRGNQLAAAGPLGSCSENGDHVDDYAGVEHLAKVSHDQVDAFYRLSASNAGVPLEACDVAGLMYEFMKPKVVGLLNLVLWLLSTSFGTFLLSGRNGLSSTFPWFHKFSALSQERRERILISWAQSSLFIFQAVYKVFKGLTQFVFYSKVDANGWNPTWSAIGYHPPDAESLESLPLEPTARPLDNKVLNLRSAVAAGNRPDASQSLRSALSNFGCSVLDNSHEFLEKIGNFSDQKQHNLTYNSATDVAIECDAVVVGSGAGGGVAAAVLAKAGYKVVVLEKGQYFARQDLSLLESPSLREMYENGGSIATSDGRLSLIAGATLGGGTAVNWSASFHTPPHVLREWSEEHELSLFASDEYAQAMETVCKRLSVQPNCNKENFQNSVLREGCTKLGYEVDNIPRNAAADHHCGHCSLGCRNGGKQATTETWLVDATSHGAVILTGCKAEMVLHESYNVESSAASSKKRKMKPRKAKGVFAKIDGSNGATARLFISAKATVVACGSLSTPSLLLRSGLKNSNIGKHLHLHPVTMAWSYFPQSTGPNGTNFEGTIMSSYSKVVSNNHHEYDTTTATNKSLSQSADHGTALLEVPILYPGMFAGRLSWRSGSEFKNRMCRYSRTAHIIVLTRDKGSGTVRLDKDGEVEYDYPFAKQDAITMAEGLEKALRVLIAAGAVEVGTHIVGDEGLRIIRTAATGGGAAAASSEDDDVEEYLKRIRAHFTDPRRLPRVPLDSAHQMGSCRMGIDPMTSAVDPQGETWDVEGLFVADASVFPSATGVNPMVSVQSIAYCTAQSLVRFIKYGHSE</sequence>
<dbReference type="InterPro" id="IPR003953">
    <property type="entry name" value="FAD-dep_OxRdtase_2_FAD-bd"/>
</dbReference>
<feature type="domain" description="Glucose-methanol-choline oxidoreductase C-terminal" evidence="15">
    <location>
        <begin position="673"/>
        <end position="827"/>
    </location>
</feature>
<dbReference type="PANTHER" id="PTHR46056">
    <property type="entry name" value="LONG-CHAIN-ALCOHOL OXIDASE"/>
    <property type="match status" value="1"/>
</dbReference>
<keyword evidence="11" id="KW-0472">Membrane</keyword>
<dbReference type="InterPro" id="IPR012400">
    <property type="entry name" value="Long_Oxdase"/>
</dbReference>
<keyword evidence="7" id="KW-0812">Transmembrane</keyword>
<evidence type="ECO:0000256" key="9">
    <source>
        <dbReference type="ARBA" id="ARBA00022989"/>
    </source>
</evidence>
<evidence type="ECO:0000256" key="6">
    <source>
        <dbReference type="ARBA" id="ARBA00022630"/>
    </source>
</evidence>
<dbReference type="InterPro" id="IPR036188">
    <property type="entry name" value="FAD/NAD-bd_sf"/>
</dbReference>
<gene>
    <name evidence="16" type="ORF">CSSPJE1EN2_LOCUS7686</name>
</gene>
<comment type="similarity">
    <text evidence="4">Belongs to the GMC oxidoreductase family.</text>
</comment>
<keyword evidence="9" id="KW-1133">Transmembrane helix</keyword>
<comment type="function">
    <text evidence="2">Long-chain fatty alcohol oxidase involved in the omega-oxidation pathway of lipid degradation.</text>
</comment>
<organism evidence="16 17">
    <name type="scientific">Sphagnum jensenii</name>
    <dbReference type="NCBI Taxonomy" id="128206"/>
    <lineage>
        <taxon>Eukaryota</taxon>
        <taxon>Viridiplantae</taxon>
        <taxon>Streptophyta</taxon>
        <taxon>Embryophyta</taxon>
        <taxon>Bryophyta</taxon>
        <taxon>Sphagnophytina</taxon>
        <taxon>Sphagnopsida</taxon>
        <taxon>Sphagnales</taxon>
        <taxon>Sphagnaceae</taxon>
        <taxon>Sphagnum</taxon>
    </lineage>
</organism>
<dbReference type="Proteomes" id="UP001497522">
    <property type="component" value="Chromosome 14"/>
</dbReference>
<evidence type="ECO:0000256" key="4">
    <source>
        <dbReference type="ARBA" id="ARBA00010790"/>
    </source>
</evidence>
<evidence type="ECO:0000256" key="3">
    <source>
        <dbReference type="ARBA" id="ARBA00004370"/>
    </source>
</evidence>
<dbReference type="Pfam" id="PF00732">
    <property type="entry name" value="GMC_oxred_N"/>
    <property type="match status" value="1"/>
</dbReference>
<keyword evidence="8" id="KW-0274">FAD</keyword>
<dbReference type="Gene3D" id="3.50.50.60">
    <property type="entry name" value="FAD/NAD(P)-binding domain"/>
    <property type="match status" value="2"/>
</dbReference>
<accession>A0ABP1AQB8</accession>
<dbReference type="PRINTS" id="PR00411">
    <property type="entry name" value="PNDRDTASEI"/>
</dbReference>
<keyword evidence="6" id="KW-0285">Flavoprotein</keyword>
<feature type="domain" description="Glucose-methanol-choline oxidoreductase N-terminal" evidence="13">
    <location>
        <begin position="342"/>
        <end position="571"/>
    </location>
</feature>
<evidence type="ECO:0000259" key="15">
    <source>
        <dbReference type="Pfam" id="PF05199"/>
    </source>
</evidence>
<evidence type="ECO:0000256" key="1">
    <source>
        <dbReference type="ARBA" id="ARBA00000920"/>
    </source>
</evidence>
<dbReference type="SUPFAM" id="SSF51905">
    <property type="entry name" value="FAD/NAD(P)-binding domain"/>
    <property type="match status" value="1"/>
</dbReference>
<protein>
    <recommendedName>
        <fullName evidence="5">long-chain-alcohol oxidase</fullName>
        <ecNumber evidence="5">1.1.3.20</ecNumber>
    </recommendedName>
</protein>
<keyword evidence="10" id="KW-0560">Oxidoreductase</keyword>
<evidence type="ECO:0000259" key="14">
    <source>
        <dbReference type="Pfam" id="PF00890"/>
    </source>
</evidence>
<evidence type="ECO:0000313" key="16">
    <source>
        <dbReference type="EMBL" id="CAK9864691.1"/>
    </source>
</evidence>
<evidence type="ECO:0000256" key="8">
    <source>
        <dbReference type="ARBA" id="ARBA00022827"/>
    </source>
</evidence>
<feature type="region of interest" description="Disordered" evidence="12">
    <location>
        <begin position="1"/>
        <end position="20"/>
    </location>
</feature>
<dbReference type="EC" id="1.1.3.20" evidence="5"/>
<comment type="subcellular location">
    <subcellularLocation>
        <location evidence="3">Membrane</location>
    </subcellularLocation>
</comment>
<name>A0ABP1AQB8_9BRYO</name>
<dbReference type="EMBL" id="OZ023715">
    <property type="protein sequence ID" value="CAK9864691.1"/>
    <property type="molecule type" value="Genomic_DNA"/>
</dbReference>
<dbReference type="PANTHER" id="PTHR46056:SF12">
    <property type="entry name" value="LONG-CHAIN-ALCOHOL OXIDASE"/>
    <property type="match status" value="1"/>
</dbReference>
<evidence type="ECO:0000256" key="7">
    <source>
        <dbReference type="ARBA" id="ARBA00022692"/>
    </source>
</evidence>
<dbReference type="Pfam" id="PF05199">
    <property type="entry name" value="GMC_oxred_C"/>
    <property type="match status" value="1"/>
</dbReference>
<dbReference type="PIRSF" id="PIRSF028937">
    <property type="entry name" value="Lg_Ch_AO"/>
    <property type="match status" value="1"/>
</dbReference>
<keyword evidence="17" id="KW-1185">Reference proteome</keyword>
<comment type="catalytic activity">
    <reaction evidence="1">
        <text>a long-chain primary fatty alcohol + O2 = a long-chain fatty aldehyde + H2O2</text>
        <dbReference type="Rhea" id="RHEA:22756"/>
        <dbReference type="ChEBI" id="CHEBI:15379"/>
        <dbReference type="ChEBI" id="CHEBI:16240"/>
        <dbReference type="ChEBI" id="CHEBI:17176"/>
        <dbReference type="ChEBI" id="CHEBI:77396"/>
        <dbReference type="EC" id="1.1.3.20"/>
    </reaction>
</comment>
<feature type="domain" description="FAD-dependent oxidoreductase 2 FAD-binding" evidence="14">
    <location>
        <begin position="294"/>
        <end position="327"/>
    </location>
</feature>
<evidence type="ECO:0000256" key="12">
    <source>
        <dbReference type="SAM" id="MobiDB-lite"/>
    </source>
</evidence>
<reference evidence="16" key="1">
    <citation type="submission" date="2024-03" db="EMBL/GenBank/DDBJ databases">
        <authorList>
            <consortium name="ELIXIR-Norway"/>
            <consortium name="Elixir Norway"/>
        </authorList>
    </citation>
    <scope>NUCLEOTIDE SEQUENCE</scope>
</reference>
<proteinExistence type="inferred from homology"/>
<evidence type="ECO:0000256" key="2">
    <source>
        <dbReference type="ARBA" id="ARBA00003842"/>
    </source>
</evidence>
<evidence type="ECO:0000256" key="11">
    <source>
        <dbReference type="ARBA" id="ARBA00023136"/>
    </source>
</evidence>